<dbReference type="Proteomes" id="UP001258017">
    <property type="component" value="Unassembled WGS sequence"/>
</dbReference>
<dbReference type="AlphaFoldDB" id="A0AAD9VPT5"/>
<comment type="caution">
    <text evidence="1">The sequence shown here is derived from an EMBL/GenBank/DDBJ whole genome shotgun (WGS) entry which is preliminary data.</text>
</comment>
<reference evidence="1" key="1">
    <citation type="submission" date="2021-08" db="EMBL/GenBank/DDBJ databases">
        <authorList>
            <person name="Misof B."/>
            <person name="Oliver O."/>
            <person name="Podsiadlowski L."/>
            <person name="Donath A."/>
            <person name="Peters R."/>
            <person name="Mayer C."/>
            <person name="Rust J."/>
            <person name="Gunkel S."/>
            <person name="Lesny P."/>
            <person name="Martin S."/>
            <person name="Oeyen J.P."/>
            <person name="Petersen M."/>
            <person name="Panagiotis P."/>
            <person name="Wilbrandt J."/>
            <person name="Tanja T."/>
        </authorList>
    </citation>
    <scope>NUCLEOTIDE SEQUENCE</scope>
    <source>
        <strain evidence="1">GBR_01_08_01A</strain>
        <tissue evidence="1">Thorax + abdomen</tissue>
    </source>
</reference>
<evidence type="ECO:0000313" key="1">
    <source>
        <dbReference type="EMBL" id="KAK2582244.1"/>
    </source>
</evidence>
<protein>
    <submittedName>
        <fullName evidence="1">Uncharacterized protein</fullName>
    </submittedName>
</protein>
<name>A0AAD9VPT5_9HYME</name>
<dbReference type="EMBL" id="JAIFRP010000031">
    <property type="protein sequence ID" value="KAK2582244.1"/>
    <property type="molecule type" value="Genomic_DNA"/>
</dbReference>
<organism evidence="1 2">
    <name type="scientific">Odynerus spinipes</name>
    <dbReference type="NCBI Taxonomy" id="1348599"/>
    <lineage>
        <taxon>Eukaryota</taxon>
        <taxon>Metazoa</taxon>
        <taxon>Ecdysozoa</taxon>
        <taxon>Arthropoda</taxon>
        <taxon>Hexapoda</taxon>
        <taxon>Insecta</taxon>
        <taxon>Pterygota</taxon>
        <taxon>Neoptera</taxon>
        <taxon>Endopterygota</taxon>
        <taxon>Hymenoptera</taxon>
        <taxon>Apocrita</taxon>
        <taxon>Aculeata</taxon>
        <taxon>Vespoidea</taxon>
        <taxon>Vespidae</taxon>
        <taxon>Eumeninae</taxon>
        <taxon>Odynerus</taxon>
    </lineage>
</organism>
<accession>A0AAD9VPT5</accession>
<evidence type="ECO:0000313" key="2">
    <source>
        <dbReference type="Proteomes" id="UP001258017"/>
    </source>
</evidence>
<sequence>MLQQGSVAQIFLNAFAISCETLLRTVQSYNFPSECILTYMEFQLDSAESTYCQIDNLPNSSRRDPRWE</sequence>
<keyword evidence="2" id="KW-1185">Reference proteome</keyword>
<gene>
    <name evidence="1" type="ORF">KPH14_004590</name>
</gene>
<reference evidence="1" key="2">
    <citation type="journal article" date="2023" name="Commun. Biol.">
        <title>Intrasexual cuticular hydrocarbon dimorphism in a wasp sheds light on hydrocarbon biosynthesis genes in Hymenoptera.</title>
        <authorList>
            <person name="Moris V.C."/>
            <person name="Podsiadlowski L."/>
            <person name="Martin S."/>
            <person name="Oeyen J.P."/>
            <person name="Donath A."/>
            <person name="Petersen M."/>
            <person name="Wilbrandt J."/>
            <person name="Misof B."/>
            <person name="Liedtke D."/>
            <person name="Thamm M."/>
            <person name="Scheiner R."/>
            <person name="Schmitt T."/>
            <person name="Niehuis O."/>
        </authorList>
    </citation>
    <scope>NUCLEOTIDE SEQUENCE</scope>
    <source>
        <strain evidence="1">GBR_01_08_01A</strain>
    </source>
</reference>
<proteinExistence type="predicted"/>